<evidence type="ECO:0000259" key="2">
    <source>
        <dbReference type="PROSITE" id="PS50983"/>
    </source>
</evidence>
<dbReference type="AlphaFoldDB" id="A0A4S8F8Z5"/>
<dbReference type="EMBL" id="STFG01000003">
    <property type="protein sequence ID" value="THU04058.1"/>
    <property type="molecule type" value="Genomic_DNA"/>
</dbReference>
<dbReference type="GO" id="GO:0071281">
    <property type="term" value="P:cellular response to iron ion"/>
    <property type="evidence" value="ECO:0007669"/>
    <property type="project" value="TreeGrafter"/>
</dbReference>
<dbReference type="RefSeq" id="WP_136572624.1">
    <property type="nucleotide sequence ID" value="NZ_STFG01000003.1"/>
</dbReference>
<protein>
    <submittedName>
        <fullName evidence="3">ABC transporter substrate-binding protein</fullName>
    </submittedName>
</protein>
<comment type="caution">
    <text evidence="3">The sequence shown here is derived from an EMBL/GenBank/DDBJ whole genome shotgun (WGS) entry which is preliminary data.</text>
</comment>
<dbReference type="PANTHER" id="PTHR30535">
    <property type="entry name" value="VITAMIN B12-BINDING PROTEIN"/>
    <property type="match status" value="1"/>
</dbReference>
<dbReference type="Gene3D" id="3.40.50.1980">
    <property type="entry name" value="Nitrogenase molybdenum iron protein domain"/>
    <property type="match status" value="2"/>
</dbReference>
<dbReference type="SUPFAM" id="SSF53807">
    <property type="entry name" value="Helical backbone' metal receptor"/>
    <property type="match status" value="1"/>
</dbReference>
<keyword evidence="4" id="KW-1185">Reference proteome</keyword>
<feature type="domain" description="Fe/B12 periplasmic-binding" evidence="2">
    <location>
        <begin position="60"/>
        <end position="307"/>
    </location>
</feature>
<evidence type="ECO:0000256" key="1">
    <source>
        <dbReference type="ARBA" id="ARBA00022729"/>
    </source>
</evidence>
<dbReference type="Pfam" id="PF01497">
    <property type="entry name" value="Peripla_BP_2"/>
    <property type="match status" value="1"/>
</dbReference>
<evidence type="ECO:0000313" key="4">
    <source>
        <dbReference type="Proteomes" id="UP000308917"/>
    </source>
</evidence>
<dbReference type="PROSITE" id="PS50983">
    <property type="entry name" value="FE_B12_PBP"/>
    <property type="match status" value="1"/>
</dbReference>
<gene>
    <name evidence="3" type="ORF">E9531_04855</name>
</gene>
<accession>A0A4S8F8Z5</accession>
<reference evidence="3 4" key="1">
    <citation type="journal article" date="2015" name="Antonie Van Leeuwenhoek">
        <title>Lampropedia puyangensis sp. nov., isolated from symptomatic bark of Populus ? euramericana canker and emended description of Lampropedia hyalina (Ehrenberg 1832) Lee et al. 2004.</title>
        <authorList>
            <person name="Li Y."/>
            <person name="Wang T."/>
            <person name="Piao C.G."/>
            <person name="Wang L.F."/>
            <person name="Tian G.Z."/>
            <person name="Zhu T.H."/>
            <person name="Guo M.W."/>
        </authorList>
    </citation>
    <scope>NUCLEOTIDE SEQUENCE [LARGE SCALE GENOMIC DNA]</scope>
    <source>
        <strain evidence="3 4">2-bin</strain>
    </source>
</reference>
<dbReference type="NCBIfam" id="NF038402">
    <property type="entry name" value="TroA_like"/>
    <property type="match status" value="1"/>
</dbReference>
<name>A0A4S8F8Z5_9BURK</name>
<dbReference type="InterPro" id="IPR050902">
    <property type="entry name" value="ABC_Transporter_SBP"/>
</dbReference>
<sequence>MSGAVVDQRLKRMLPRLSVLAQGALLFMAWFFPPMVAYTGEIELLDDRSQRIILPLPAKRIVSLLPSVTETICALEACDRLVGVDRYSNWPEAVEHLPKIGGLADANIEAIVALRPDLVVIRARNRAASRLQELGLPVLALDAQSHADVRRHMELVAQALGQTGQGEVLWLQVDARVKALRQQVPFNWRNKRVYLELHSGNAAAGEQSFIGEILTQLGLSNVVQSSLGLYPKVAPEFVVRISPDLLIVADNPLVRAVQQRPGWDHIPAVQKQHVCVLPAETYDILMRAGPRLDLAARRIVQCVQRLK</sequence>
<dbReference type="PANTHER" id="PTHR30535:SF34">
    <property type="entry name" value="MOLYBDATE-BINDING PROTEIN MOLA"/>
    <property type="match status" value="1"/>
</dbReference>
<proteinExistence type="predicted"/>
<organism evidence="3 4">
    <name type="scientific">Lampropedia puyangensis</name>
    <dbReference type="NCBI Taxonomy" id="1330072"/>
    <lineage>
        <taxon>Bacteria</taxon>
        <taxon>Pseudomonadati</taxon>
        <taxon>Pseudomonadota</taxon>
        <taxon>Betaproteobacteria</taxon>
        <taxon>Burkholderiales</taxon>
        <taxon>Comamonadaceae</taxon>
        <taxon>Lampropedia</taxon>
    </lineage>
</organism>
<keyword evidence="1" id="KW-0732">Signal</keyword>
<dbReference type="OrthoDB" id="6495095at2"/>
<evidence type="ECO:0000313" key="3">
    <source>
        <dbReference type="EMBL" id="THU04058.1"/>
    </source>
</evidence>
<dbReference type="InterPro" id="IPR054828">
    <property type="entry name" value="Vit_B12_bind_prot"/>
</dbReference>
<dbReference type="Proteomes" id="UP000308917">
    <property type="component" value="Unassembled WGS sequence"/>
</dbReference>
<dbReference type="InterPro" id="IPR002491">
    <property type="entry name" value="ABC_transptr_periplasmic_BD"/>
</dbReference>